<dbReference type="AlphaFoldDB" id="A0A218WG65"/>
<accession>A0A218WG65</accession>
<organism evidence="1 2">
    <name type="scientific">Punica granatum</name>
    <name type="common">Pomegranate</name>
    <dbReference type="NCBI Taxonomy" id="22663"/>
    <lineage>
        <taxon>Eukaryota</taxon>
        <taxon>Viridiplantae</taxon>
        <taxon>Streptophyta</taxon>
        <taxon>Embryophyta</taxon>
        <taxon>Tracheophyta</taxon>
        <taxon>Spermatophyta</taxon>
        <taxon>Magnoliopsida</taxon>
        <taxon>eudicotyledons</taxon>
        <taxon>Gunneridae</taxon>
        <taxon>Pentapetalae</taxon>
        <taxon>rosids</taxon>
        <taxon>malvids</taxon>
        <taxon>Myrtales</taxon>
        <taxon>Lythraceae</taxon>
        <taxon>Punica</taxon>
    </lineage>
</organism>
<protein>
    <submittedName>
        <fullName evidence="1">Uncharacterized protein</fullName>
    </submittedName>
</protein>
<proteinExistence type="predicted"/>
<evidence type="ECO:0000313" key="2">
    <source>
        <dbReference type="Proteomes" id="UP000197138"/>
    </source>
</evidence>
<name>A0A218WG65_PUNGR</name>
<dbReference type="EMBL" id="MTKT01004486">
    <property type="protein sequence ID" value="OWM71350.1"/>
    <property type="molecule type" value="Genomic_DNA"/>
</dbReference>
<evidence type="ECO:0000313" key="1">
    <source>
        <dbReference type="EMBL" id="OWM71350.1"/>
    </source>
</evidence>
<reference evidence="2" key="1">
    <citation type="journal article" date="2017" name="Plant J.">
        <title>The pomegranate (Punica granatum L.) genome and the genomics of punicalagin biosynthesis.</title>
        <authorList>
            <person name="Qin G."/>
            <person name="Xu C."/>
            <person name="Ming R."/>
            <person name="Tang H."/>
            <person name="Guyot R."/>
            <person name="Kramer E.M."/>
            <person name="Hu Y."/>
            <person name="Yi X."/>
            <person name="Qi Y."/>
            <person name="Xu X."/>
            <person name="Gao Z."/>
            <person name="Pan H."/>
            <person name="Jian J."/>
            <person name="Tian Y."/>
            <person name="Yue Z."/>
            <person name="Xu Y."/>
        </authorList>
    </citation>
    <scope>NUCLEOTIDE SEQUENCE [LARGE SCALE GENOMIC DNA]</scope>
    <source>
        <strain evidence="2">cv. Dabenzi</strain>
    </source>
</reference>
<dbReference type="Proteomes" id="UP000197138">
    <property type="component" value="Unassembled WGS sequence"/>
</dbReference>
<gene>
    <name evidence="1" type="ORF">CDL15_Pgr011479</name>
</gene>
<comment type="caution">
    <text evidence="1">The sequence shown here is derived from an EMBL/GenBank/DDBJ whole genome shotgun (WGS) entry which is preliminary data.</text>
</comment>
<sequence>MNWEIRDGSRTPTDLLSIGAEQWCQRREIETSRLTVRGSRVRGSRGRVEVAVEGSRVAARGFVFGWARGSRGRVEVAVEGSRVAARGFVFVWSAGLSRGLRLVKMKDEGGRVKVETGWKLKPTASEISKLGLT</sequence>